<dbReference type="Pfam" id="PF08486">
    <property type="entry name" value="SpoIID"/>
    <property type="match status" value="1"/>
</dbReference>
<gene>
    <name evidence="3" type="ORF">UW65_C0025G0005</name>
</gene>
<dbReference type="AlphaFoldDB" id="A0A0G1JCT2"/>
<dbReference type="Proteomes" id="UP000034783">
    <property type="component" value="Unassembled WGS sequence"/>
</dbReference>
<reference evidence="3 4" key="1">
    <citation type="journal article" date="2015" name="Nature">
        <title>rRNA introns, odd ribosomes, and small enigmatic genomes across a large radiation of phyla.</title>
        <authorList>
            <person name="Brown C.T."/>
            <person name="Hug L.A."/>
            <person name="Thomas B.C."/>
            <person name="Sharon I."/>
            <person name="Castelle C.J."/>
            <person name="Singh A."/>
            <person name="Wilkins M.J."/>
            <person name="Williams K.H."/>
            <person name="Banfield J.F."/>
        </authorList>
    </citation>
    <scope>NUCLEOTIDE SEQUENCE [LARGE SCALE GENOMIC DNA]</scope>
</reference>
<protein>
    <submittedName>
        <fullName evidence="3">SpoIID/LytB domain protein</fullName>
    </submittedName>
</protein>
<dbReference type="InterPro" id="IPR013693">
    <property type="entry name" value="SpoIID/LytB_N"/>
</dbReference>
<dbReference type="Gene3D" id="6.10.250.3150">
    <property type="match status" value="1"/>
</dbReference>
<feature type="domain" description="Sporulation stage II protein D amidase enhancer LytB N-terminal" evidence="2">
    <location>
        <begin position="335"/>
        <end position="411"/>
    </location>
</feature>
<comment type="caution">
    <text evidence="3">The sequence shown here is derived from an EMBL/GenBank/DDBJ whole genome shotgun (WGS) entry which is preliminary data.</text>
</comment>
<dbReference type="PATRIC" id="fig|1619116.3.peg.340"/>
<feature type="coiled-coil region" evidence="1">
    <location>
        <begin position="180"/>
        <end position="242"/>
    </location>
</feature>
<sequence>MPKPTCPKFAIILLTTIILSGVYFAVPRQARTETKCASQDYFEDHYDECSSLIKTTSKKLEDVRNQKNSINQQIQNYLSTLTVTDAQIADLKTKIQQVQAQLTEIEKNLNNRKGSLEEKTLIRNKIVRSFYQMGRANPVEILFAIEEGENSGQDFVMRDIFEDTVAEEVIKQIISLNMEIKSFESDKEEAGKLRADLEESQKTLLSLKADIDRKKAEAQNQYTELEKKSQSYEETIAKLSALQQSVLAAKSGSESGSVGDYEPPKAALPSPKFSPAFVAISYGAYTHYKGMSQYGAKGRAEDGKDYKDILKFYYNTGVKKVNDFPSKISVSGYGKLDFQYYLYGIAEMPSSWPSDALKAQAIAARTYAYAYAKSGKTICTTQACQVFSSSKAKNPPSAWKKAVDDTKSVVLDGSVTAYYSATTGGYIESIGWDVKGSWPNGAYEKRAGSPWFYKAWYTKSYNDSSTCGRSDPYLTEEEMADILNAIVVWEKGNSTDRGKVTPFTTSCWGGSPYSKDKMKDRAGDLGTAYSDISSVDVEIGNNGQTIYAKFSTDQGNVSIKGDTFKTVFNLRAPGYISIKDRLYEVVKK</sequence>
<evidence type="ECO:0000313" key="4">
    <source>
        <dbReference type="Proteomes" id="UP000034783"/>
    </source>
</evidence>
<proteinExistence type="predicted"/>
<dbReference type="EMBL" id="LCJD01000025">
    <property type="protein sequence ID" value="KKT69456.1"/>
    <property type="molecule type" value="Genomic_DNA"/>
</dbReference>
<accession>A0A0G1JCT2</accession>
<feature type="coiled-coil region" evidence="1">
    <location>
        <begin position="53"/>
        <end position="115"/>
    </location>
</feature>
<keyword evidence="1" id="KW-0175">Coiled coil</keyword>
<evidence type="ECO:0000256" key="1">
    <source>
        <dbReference type="SAM" id="Coils"/>
    </source>
</evidence>
<evidence type="ECO:0000259" key="2">
    <source>
        <dbReference type="Pfam" id="PF08486"/>
    </source>
</evidence>
<evidence type="ECO:0000313" key="3">
    <source>
        <dbReference type="EMBL" id="KKT69456.1"/>
    </source>
</evidence>
<name>A0A0G1JCT2_UNCKA</name>
<organism evidence="3 4">
    <name type="scientific">candidate division WWE3 bacterium GW2011_GWB1_44_4</name>
    <dbReference type="NCBI Taxonomy" id="1619116"/>
    <lineage>
        <taxon>Bacteria</taxon>
        <taxon>Katanobacteria</taxon>
    </lineage>
</organism>